<dbReference type="EMBL" id="LQPC01000030">
    <property type="protein sequence ID" value="ORV87876.1"/>
    <property type="molecule type" value="Genomic_DNA"/>
</dbReference>
<proteinExistence type="predicted"/>
<name>A0A1X1WMN0_MYCIR</name>
<accession>A0A1X1WMN0</accession>
<evidence type="ECO:0000313" key="2">
    <source>
        <dbReference type="Proteomes" id="UP000193622"/>
    </source>
</evidence>
<reference evidence="1 2" key="1">
    <citation type="submission" date="2016-01" db="EMBL/GenBank/DDBJ databases">
        <title>The new phylogeny of the genus Mycobacterium.</title>
        <authorList>
            <person name="Tarcisio F."/>
            <person name="Conor M."/>
            <person name="Antonella G."/>
            <person name="Elisabetta G."/>
            <person name="Giulia F.S."/>
            <person name="Sara T."/>
            <person name="Anna F."/>
            <person name="Clotilde B."/>
            <person name="Roberto B."/>
            <person name="Veronica D.S."/>
            <person name="Fabio R."/>
            <person name="Monica P."/>
            <person name="Olivier J."/>
            <person name="Enrico T."/>
            <person name="Nicola S."/>
        </authorList>
    </citation>
    <scope>NUCLEOTIDE SEQUENCE [LARGE SCALE GENOMIC DNA]</scope>
    <source>
        <strain evidence="1 2">DSM 45541</strain>
    </source>
</reference>
<comment type="caution">
    <text evidence="1">The sequence shown here is derived from an EMBL/GenBank/DDBJ whole genome shotgun (WGS) entry which is preliminary data.</text>
</comment>
<dbReference type="Proteomes" id="UP000193622">
    <property type="component" value="Unassembled WGS sequence"/>
</dbReference>
<dbReference type="AlphaFoldDB" id="A0A1X1WMN0"/>
<sequence>MLRVEFGARLSTREQSLDQKAAQRADRRDVPPDLPEYGTGRWLICEAADWLPEYQALLTDALNTGRALGGQLLDFGCRSGRRLFVDLVDGQSLTSVAVREC</sequence>
<protein>
    <submittedName>
        <fullName evidence="1">Uncharacterized protein</fullName>
    </submittedName>
</protein>
<gene>
    <name evidence="1" type="ORF">AWC12_16190</name>
</gene>
<evidence type="ECO:0000313" key="1">
    <source>
        <dbReference type="EMBL" id="ORV87876.1"/>
    </source>
</evidence>
<organism evidence="1 2">
    <name type="scientific">Mycolicibacterium iranicum</name>
    <name type="common">Mycobacterium iranicum</name>
    <dbReference type="NCBI Taxonomy" id="912594"/>
    <lineage>
        <taxon>Bacteria</taxon>
        <taxon>Bacillati</taxon>
        <taxon>Actinomycetota</taxon>
        <taxon>Actinomycetes</taxon>
        <taxon>Mycobacteriales</taxon>
        <taxon>Mycobacteriaceae</taxon>
        <taxon>Mycolicibacterium</taxon>
    </lineage>
</organism>